<reference evidence="1" key="1">
    <citation type="journal article" date="2020" name="mSystems">
        <title>Genome- and Community-Level Interaction Insights into Carbon Utilization and Element Cycling Functions of Hydrothermarchaeota in Hydrothermal Sediment.</title>
        <authorList>
            <person name="Zhou Z."/>
            <person name="Liu Y."/>
            <person name="Xu W."/>
            <person name="Pan J."/>
            <person name="Luo Z.H."/>
            <person name="Li M."/>
        </authorList>
    </citation>
    <scope>NUCLEOTIDE SEQUENCE [LARGE SCALE GENOMIC DNA]</scope>
    <source>
        <strain evidence="1">SpSt-132</strain>
    </source>
</reference>
<protein>
    <submittedName>
        <fullName evidence="1">Uncharacterized protein</fullName>
    </submittedName>
</protein>
<dbReference type="AlphaFoldDB" id="A0A7C2ZGK6"/>
<proteinExistence type="predicted"/>
<gene>
    <name evidence="1" type="ORF">ENO47_03940</name>
</gene>
<name>A0A7C2ZGK6_9AQUI</name>
<comment type="caution">
    <text evidence="1">The sequence shown here is derived from an EMBL/GenBank/DDBJ whole genome shotgun (WGS) entry which is preliminary data.</text>
</comment>
<sequence>MRVRFRIRIVDKEGKRLKKEDFLKNSEPLYIGMRYITEFKYLEATKWLMLAQDCQEKYVLLALINYALGQRAQGDEFFYEAKKYPPKTQYSFLVEKPEENISFIIERPEVSLPDFLLSL</sequence>
<organism evidence="1">
    <name type="scientific">Hydrogenobacter sp</name>
    <dbReference type="NCBI Taxonomy" id="2152829"/>
    <lineage>
        <taxon>Bacteria</taxon>
        <taxon>Pseudomonadati</taxon>
        <taxon>Aquificota</taxon>
        <taxon>Aquificia</taxon>
        <taxon>Aquificales</taxon>
        <taxon>Aquificaceae</taxon>
        <taxon>Hydrogenobacter</taxon>
    </lineage>
</organism>
<accession>A0A7C2ZGK6</accession>
<evidence type="ECO:0000313" key="1">
    <source>
        <dbReference type="EMBL" id="HEW45806.1"/>
    </source>
</evidence>
<dbReference type="EMBL" id="DSFP01000033">
    <property type="protein sequence ID" value="HEW45806.1"/>
    <property type="molecule type" value="Genomic_DNA"/>
</dbReference>